<gene>
    <name evidence="6" type="primary">PBP15</name>
</gene>
<evidence type="ECO:0000256" key="4">
    <source>
        <dbReference type="ARBA" id="ARBA00022729"/>
    </source>
</evidence>
<keyword evidence="3" id="KW-0964">Secreted</keyword>
<dbReference type="GO" id="GO:0007608">
    <property type="term" value="P:sensory perception of smell"/>
    <property type="evidence" value="ECO:0007669"/>
    <property type="project" value="TreeGrafter"/>
</dbReference>
<name>A0A1L3KPT3_9CUCU</name>
<dbReference type="EMBL" id="KX814435">
    <property type="protein sequence ID" value="APG79376.1"/>
    <property type="molecule type" value="mRNA"/>
</dbReference>
<evidence type="ECO:0000256" key="1">
    <source>
        <dbReference type="ARBA" id="ARBA00004613"/>
    </source>
</evidence>
<feature type="signal peptide" evidence="5">
    <location>
        <begin position="1"/>
        <end position="19"/>
    </location>
</feature>
<evidence type="ECO:0000313" key="6">
    <source>
        <dbReference type="EMBL" id="APG79376.1"/>
    </source>
</evidence>
<feature type="chain" id="PRO_5012950438" evidence="5">
    <location>
        <begin position="20"/>
        <end position="132"/>
    </location>
</feature>
<protein>
    <submittedName>
        <fullName evidence="6">Pheromone binding protein 15</fullName>
    </submittedName>
</protein>
<dbReference type="AlphaFoldDB" id="A0A1L3KPT3"/>
<dbReference type="GO" id="GO:0005615">
    <property type="term" value="C:extracellular space"/>
    <property type="evidence" value="ECO:0007669"/>
    <property type="project" value="TreeGrafter"/>
</dbReference>
<organism evidence="6">
    <name type="scientific">Cyrtotrachelus buqueti</name>
    <dbReference type="NCBI Taxonomy" id="1892066"/>
    <lineage>
        <taxon>Eukaryota</taxon>
        <taxon>Metazoa</taxon>
        <taxon>Ecdysozoa</taxon>
        <taxon>Arthropoda</taxon>
        <taxon>Hexapoda</taxon>
        <taxon>Insecta</taxon>
        <taxon>Pterygota</taxon>
        <taxon>Neoptera</taxon>
        <taxon>Endopterygota</taxon>
        <taxon>Coleoptera</taxon>
        <taxon>Polyphaga</taxon>
        <taxon>Cucujiformia</taxon>
        <taxon>Curculionidae</taxon>
        <taxon>Dryophthorinae</taxon>
        <taxon>Cyrtotrachelus</taxon>
    </lineage>
</organism>
<dbReference type="SUPFAM" id="SSF47565">
    <property type="entry name" value="Insect pheromone/odorant-binding proteins"/>
    <property type="match status" value="1"/>
</dbReference>
<reference evidence="6" key="1">
    <citation type="submission" date="2016-09" db="EMBL/GenBank/DDBJ databases">
        <title>The developmental transcriptome of the bamboo snout beetle Cyrtotrachelus buqueti and insights into pheromone-binding proteins.</title>
        <authorList>
            <person name="Su T."/>
            <person name="Yang H."/>
        </authorList>
    </citation>
    <scope>NUCLEOTIDE SEQUENCE</scope>
</reference>
<keyword evidence="4 5" id="KW-0732">Signal</keyword>
<comment type="subcellular location">
    <subcellularLocation>
        <location evidence="1">Secreted</location>
    </subcellularLocation>
</comment>
<dbReference type="Gene3D" id="1.10.238.20">
    <property type="entry name" value="Pheromone/general odorant binding protein domain"/>
    <property type="match status" value="1"/>
</dbReference>
<dbReference type="SMART" id="SM00708">
    <property type="entry name" value="PhBP"/>
    <property type="match status" value="1"/>
</dbReference>
<dbReference type="CDD" id="cd23992">
    <property type="entry name" value="PBP_GOBP"/>
    <property type="match status" value="1"/>
</dbReference>
<dbReference type="InterPro" id="IPR006170">
    <property type="entry name" value="PBP/GOBP"/>
</dbReference>
<dbReference type="GO" id="GO:0005549">
    <property type="term" value="F:odorant binding"/>
    <property type="evidence" value="ECO:0007669"/>
    <property type="project" value="InterPro"/>
</dbReference>
<dbReference type="PANTHER" id="PTHR11857">
    <property type="entry name" value="ODORANT BINDING PROTEIN-RELATED"/>
    <property type="match status" value="1"/>
</dbReference>
<accession>A0A1L3KPT3</accession>
<dbReference type="InterPro" id="IPR036728">
    <property type="entry name" value="PBP_GOBP_sf"/>
</dbReference>
<evidence type="ECO:0000256" key="5">
    <source>
        <dbReference type="SAM" id="SignalP"/>
    </source>
</evidence>
<sequence length="132" mass="14913">MKYFILISVLVSVFTCGFAASRATWTQKFFSFTNECIADTGIEADIVQKALQGHITNDPKLKTFLFCMTKKGALQNANGEVQIEEFKKQLPSLVENPETTIELVRKCVWKEGTPEDIALQIYGCFYKTDSNK</sequence>
<dbReference type="PANTHER" id="PTHR11857:SF43">
    <property type="entry name" value="GEO07291P1-RELATED"/>
    <property type="match status" value="1"/>
</dbReference>
<evidence type="ECO:0000256" key="2">
    <source>
        <dbReference type="ARBA" id="ARBA00008098"/>
    </source>
</evidence>
<dbReference type="Pfam" id="PF01395">
    <property type="entry name" value="PBP_GOBP"/>
    <property type="match status" value="1"/>
</dbReference>
<proteinExistence type="evidence at transcript level"/>
<comment type="similarity">
    <text evidence="2">Belongs to the PBP/GOBP family.</text>
</comment>
<evidence type="ECO:0000256" key="3">
    <source>
        <dbReference type="ARBA" id="ARBA00022525"/>
    </source>
</evidence>